<feature type="transmembrane region" description="Helical" evidence="5">
    <location>
        <begin position="92"/>
        <end position="111"/>
    </location>
</feature>
<dbReference type="GO" id="GO:0033281">
    <property type="term" value="C:TAT protein transport complex"/>
    <property type="evidence" value="ECO:0007669"/>
    <property type="project" value="UniProtKB-UniRule"/>
</dbReference>
<evidence type="ECO:0000256" key="1">
    <source>
        <dbReference type="ARBA" id="ARBA00004141"/>
    </source>
</evidence>
<evidence type="ECO:0000256" key="2">
    <source>
        <dbReference type="ARBA" id="ARBA00022692"/>
    </source>
</evidence>
<dbReference type="GO" id="GO:0009977">
    <property type="term" value="F:proton motive force dependent protein transmembrane transporter activity"/>
    <property type="evidence" value="ECO:0007669"/>
    <property type="project" value="TreeGrafter"/>
</dbReference>
<keyword evidence="5" id="KW-0813">Transport</keyword>
<comment type="caution">
    <text evidence="6">The sequence shown here is derived from an EMBL/GenBank/DDBJ whole genome shotgun (WGS) entry which is preliminary data.</text>
</comment>
<evidence type="ECO:0000313" key="6">
    <source>
        <dbReference type="EMBL" id="HEU97606.1"/>
    </source>
</evidence>
<dbReference type="InterPro" id="IPR002033">
    <property type="entry name" value="TatC"/>
</dbReference>
<evidence type="ECO:0000256" key="5">
    <source>
        <dbReference type="HAMAP-Rule" id="MF_00902"/>
    </source>
</evidence>
<dbReference type="AlphaFoldDB" id="A0A7C2UK01"/>
<evidence type="ECO:0000256" key="3">
    <source>
        <dbReference type="ARBA" id="ARBA00022989"/>
    </source>
</evidence>
<proteinExistence type="inferred from homology"/>
<accession>A0A7C2UK01</accession>
<reference evidence="6" key="1">
    <citation type="journal article" date="2020" name="mSystems">
        <title>Genome- and Community-Level Interaction Insights into Carbon Utilization and Element Cycling Functions of Hydrothermarchaeota in Hydrothermal Sediment.</title>
        <authorList>
            <person name="Zhou Z."/>
            <person name="Liu Y."/>
            <person name="Xu W."/>
            <person name="Pan J."/>
            <person name="Luo Z.H."/>
            <person name="Li M."/>
        </authorList>
    </citation>
    <scope>NUCLEOTIDE SEQUENCE [LARGE SCALE GENOMIC DNA]</scope>
    <source>
        <strain evidence="6">SpSt-1259</strain>
    </source>
</reference>
<organism evidence="6">
    <name type="scientific">Fervidicoccus fontis</name>
    <dbReference type="NCBI Taxonomy" id="683846"/>
    <lineage>
        <taxon>Archaea</taxon>
        <taxon>Thermoproteota</taxon>
        <taxon>Thermoprotei</taxon>
        <taxon>Fervidicoccales</taxon>
        <taxon>Fervidicoccaceae</taxon>
        <taxon>Fervidicoccus</taxon>
    </lineage>
</organism>
<comment type="similarity">
    <text evidence="5">Belongs to the TatC family.</text>
</comment>
<comment type="function">
    <text evidence="5">Part of the twin-arginine translocation (Tat) system that transports large folded proteins containing a characteristic twin-arginine motif in their signal peptide across membranes.</text>
</comment>
<keyword evidence="4 5" id="KW-0472">Membrane</keyword>
<keyword evidence="3 5" id="KW-1133">Transmembrane helix</keyword>
<dbReference type="PANTHER" id="PTHR30371">
    <property type="entry name" value="SEC-INDEPENDENT PROTEIN TRANSLOCASE PROTEIN TATC"/>
    <property type="match status" value="1"/>
</dbReference>
<feature type="transmembrane region" description="Helical" evidence="5">
    <location>
        <begin position="28"/>
        <end position="51"/>
    </location>
</feature>
<dbReference type="HAMAP" id="MF_00902">
    <property type="entry name" value="TatC"/>
    <property type="match status" value="1"/>
</dbReference>
<evidence type="ECO:0000256" key="4">
    <source>
        <dbReference type="ARBA" id="ARBA00023136"/>
    </source>
</evidence>
<feature type="transmembrane region" description="Helical" evidence="5">
    <location>
        <begin position="242"/>
        <end position="263"/>
    </location>
</feature>
<comment type="subunit">
    <text evidence="5">Forms a complex with TatA.</text>
</comment>
<sequence length="281" mass="31698">MIFDESKDQEEQPLERHLEELSERLKKILIFFIVIWVIVTFVPVDISHSYIPLVAELSKDMVSYVLPENITWYGHTFNVTVIYTSPFEGFNVIMYTSLLFAAIISSPYIAYQVYEYVKPALYPEERERMKGVAVAGVGLFIFGSALGYFGLSPITMKIMLMLQAAPAPTDNFLISMTYSKLLSFIIGLTLATGAVFEIPLIVYYLIIYGVIEPEKLKGYNSRVIFIIILFIAAVITPDPSGITMFMLAIPFYAVFTIGVHLASKKVKNKGVKKLERAAVIR</sequence>
<gene>
    <name evidence="5" type="primary">tatC</name>
    <name evidence="6" type="ORF">ENO36_01965</name>
</gene>
<keyword evidence="5" id="KW-0653">Protein transport</keyword>
<feature type="transmembrane region" description="Helical" evidence="5">
    <location>
        <begin position="132"/>
        <end position="151"/>
    </location>
</feature>
<dbReference type="PANTHER" id="PTHR30371:SF0">
    <property type="entry name" value="SEC-INDEPENDENT PROTEIN TRANSLOCASE PROTEIN TATC, CHLOROPLASTIC-RELATED"/>
    <property type="match status" value="1"/>
</dbReference>
<dbReference type="GO" id="GO:0065002">
    <property type="term" value="P:intracellular protein transmembrane transport"/>
    <property type="evidence" value="ECO:0007669"/>
    <property type="project" value="TreeGrafter"/>
</dbReference>
<dbReference type="Pfam" id="PF00902">
    <property type="entry name" value="TatC"/>
    <property type="match status" value="1"/>
</dbReference>
<protein>
    <recommendedName>
        <fullName evidence="5">Sec-independent protein translocase protein TatC</fullName>
    </recommendedName>
</protein>
<keyword evidence="5" id="KW-0811">Translocation</keyword>
<keyword evidence="2 5" id="KW-0812">Transmembrane</keyword>
<feature type="transmembrane region" description="Helical" evidence="5">
    <location>
        <begin position="181"/>
        <end position="207"/>
    </location>
</feature>
<keyword evidence="5" id="KW-1003">Cell membrane</keyword>
<name>A0A7C2UK01_9CREN</name>
<dbReference type="Proteomes" id="UP000885664">
    <property type="component" value="Unassembled WGS sequence"/>
</dbReference>
<dbReference type="PRINTS" id="PR01840">
    <property type="entry name" value="TATCFAMILY"/>
</dbReference>
<feature type="transmembrane region" description="Helical" evidence="5">
    <location>
        <begin position="219"/>
        <end position="236"/>
    </location>
</feature>
<comment type="subcellular location">
    <subcellularLocation>
        <location evidence="5">Cell membrane</location>
        <topology evidence="5">Multi-pass membrane protein</topology>
    </subcellularLocation>
    <subcellularLocation>
        <location evidence="1">Membrane</location>
        <topology evidence="1">Multi-pass membrane protein</topology>
    </subcellularLocation>
</comment>
<dbReference type="EMBL" id="DSFE01000045">
    <property type="protein sequence ID" value="HEU97606.1"/>
    <property type="molecule type" value="Genomic_DNA"/>
</dbReference>
<dbReference type="GO" id="GO:0043953">
    <property type="term" value="P:protein transport by the Tat complex"/>
    <property type="evidence" value="ECO:0007669"/>
    <property type="project" value="UniProtKB-UniRule"/>
</dbReference>